<dbReference type="InterPro" id="IPR024775">
    <property type="entry name" value="DinB-like"/>
</dbReference>
<evidence type="ECO:0000313" key="2">
    <source>
        <dbReference type="EMBL" id="MCQ1529963.1"/>
    </source>
</evidence>
<sequence length="228" mass="26683">MDNKRALWNSQQKLLRDIILKPDRFDEAIKLCLDQHLMVHSSEMSQISAVTFEDELWEGLDELSFRTMPTVKDETVAWSLWHLTRIEDITMNILVADETQIINTDNWIERMNVNVLDTGNAMTDEEIIDLSSNIDMQELRNYRIAVGRKTRDIIQQFKPADLKRKMEPKRLQRILDEGAVLNVDGAKWLIDFWGRKNVAGILLMPVTRHNLVHINESMNIKKKCQKIK</sequence>
<name>A0ABT1NFF3_9FIRM</name>
<evidence type="ECO:0000259" key="1">
    <source>
        <dbReference type="Pfam" id="PF12867"/>
    </source>
</evidence>
<dbReference type="RefSeq" id="WP_255227482.1">
    <property type="nucleotide sequence ID" value="NZ_JAJEKE010000008.1"/>
</dbReference>
<feature type="domain" description="DinB-like" evidence="1">
    <location>
        <begin position="55"/>
        <end position="169"/>
    </location>
</feature>
<dbReference type="Pfam" id="PF12867">
    <property type="entry name" value="DinB_2"/>
    <property type="match status" value="1"/>
</dbReference>
<gene>
    <name evidence="2" type="ORF">LJD61_10455</name>
</gene>
<accession>A0ABT1NFF3</accession>
<dbReference type="EMBL" id="JAJEKE010000008">
    <property type="protein sequence ID" value="MCQ1529963.1"/>
    <property type="molecule type" value="Genomic_DNA"/>
</dbReference>
<protein>
    <submittedName>
        <fullName evidence="2">DinB family protein</fullName>
    </submittedName>
</protein>
<organism evidence="2 3">
    <name type="scientific">Lutispora saccharofermentans</name>
    <dbReference type="NCBI Taxonomy" id="3024236"/>
    <lineage>
        <taxon>Bacteria</taxon>
        <taxon>Bacillati</taxon>
        <taxon>Bacillota</taxon>
        <taxon>Clostridia</taxon>
        <taxon>Lutisporales</taxon>
        <taxon>Lutisporaceae</taxon>
        <taxon>Lutispora</taxon>
    </lineage>
</organism>
<reference evidence="2 3" key="1">
    <citation type="submission" date="2021-10" db="EMBL/GenBank/DDBJ databases">
        <title>Lutispora strain m25 sp. nov., a thermophilic, non-spore-forming bacterium isolated from a lab-scale methanogenic bioreactor digesting anaerobic sludge.</title>
        <authorList>
            <person name="El Houari A."/>
            <person name="Mcdonald J."/>
        </authorList>
    </citation>
    <scope>NUCLEOTIDE SEQUENCE [LARGE SCALE GENOMIC DNA]</scope>
    <source>
        <strain evidence="3">m25</strain>
    </source>
</reference>
<proteinExistence type="predicted"/>
<dbReference type="InterPro" id="IPR034660">
    <property type="entry name" value="DinB/YfiT-like"/>
</dbReference>
<dbReference type="Proteomes" id="UP001651880">
    <property type="component" value="Unassembled WGS sequence"/>
</dbReference>
<dbReference type="Gene3D" id="1.20.120.450">
    <property type="entry name" value="dinb family like domain"/>
    <property type="match status" value="1"/>
</dbReference>
<keyword evidence="3" id="KW-1185">Reference proteome</keyword>
<evidence type="ECO:0000313" key="3">
    <source>
        <dbReference type="Proteomes" id="UP001651880"/>
    </source>
</evidence>
<comment type="caution">
    <text evidence="2">The sequence shown here is derived from an EMBL/GenBank/DDBJ whole genome shotgun (WGS) entry which is preliminary data.</text>
</comment>